<keyword evidence="2" id="KW-1185">Reference proteome</keyword>
<sequence>MPYTARARDRCETGFPDPPPCQFDRRAARSASFAHPKVSLGERALHTSAALSREDTSPPLAFRLRGRSATTKMNETPGAYLRLPPACTFLCTTWRHGTEGSLGLNVGRAIQSLDSLNEQIVRYVLRSPAGPDDTLAEAPQQRPQSEEQPLQGKQPQQQQQQQRPLPGTANKHEAGGVGRAGEATRTLVGGGHEQQVALQSSMALMRRLLVDAQAKFRNMMDDNKALASRIDGDLQQAHQEVSQLRAELQDTNSRISSMAAAVQIPPAGSPAFLCSNAGYGSPSPLSSSGEPPPPPAPMSSSCPPNIPQQIMPSLLKSCPRCQEGLPEDDHRRATSEPKAAVSVQTDEVTTTTTSAANDDEAAADCVPLEERLQRLQEDKRQLAQHNMNLQKELDELRAAQEKQKLCAMEEHERMQAELSSARDALSALKQDRKRLKAEKFDLLNQMKQLYGTLEDKEKELRDFIRNYEQRMHDSDHSLKQLAQEREECDRERWNLLKHARDEAERSVALRAQLGIKEAQVKQLQEQLQQVQEKLTYLSDVESLQGVAGSSNGFQQGTLSRRSCRSPALGSEPPVVTLGYDSSPSHHAASSGAMDSPKKSPVSAASASALPGLSRSAEEIYQSSGSSDTSTPRGAPGKPKKRRDGRSPWGSISRVFLRARQRKALEPALYGTTTGPESSPQHHSHHLQLQQQRQRCSWSPQGGAGPSLGGPPLLTQEEAAEKLRLLEEAQGTPMERWKAPTVLAWLELALAMPQYGPMCAENVKSGKILLELSDAELEAGLGITNVMHRRKLRLAIEEHREPSICPYPKMCLVTHTWVCGEWLSSLGLSAHADNFRAQLVDGRVLDTLSRRDLEKRLGMANRHEQTSLLRGVQLLRALRFDLRALAHRRAHCRHLDVDPLVWTNQRFIQWARSIDLGEYAENLRDSGVHGALVVLEPSFTADTMAQALGIPVSKNIIRRHLTTELENLVQPARMSLEAEAVVESKRSSGERLSSATGSLGRSFGRSRARSSERGASDKRRSSIRDSLGRVLGFNSLPKPSTSGLGSYKRDDDDVIDVFRPSTPQPQPRPPQPQQHRRVFSQGTIETLTVTPV</sequence>
<comment type="caution">
    <text evidence="1">The sequence shown here is derived from an EMBL/GenBank/DDBJ whole genome shotgun (WGS) entry which is preliminary data.</text>
</comment>
<organism evidence="1 2">
    <name type="scientific">Dermacentor silvarum</name>
    <name type="common">Tick</name>
    <dbReference type="NCBI Taxonomy" id="543639"/>
    <lineage>
        <taxon>Eukaryota</taxon>
        <taxon>Metazoa</taxon>
        <taxon>Ecdysozoa</taxon>
        <taxon>Arthropoda</taxon>
        <taxon>Chelicerata</taxon>
        <taxon>Arachnida</taxon>
        <taxon>Acari</taxon>
        <taxon>Parasitiformes</taxon>
        <taxon>Ixodida</taxon>
        <taxon>Ixodoidea</taxon>
        <taxon>Ixodidae</taxon>
        <taxon>Rhipicephalinae</taxon>
        <taxon>Dermacentor</taxon>
    </lineage>
</organism>
<proteinExistence type="predicted"/>
<dbReference type="Proteomes" id="UP000821865">
    <property type="component" value="Chromosome 3"/>
</dbReference>
<protein>
    <submittedName>
        <fullName evidence="1">Uncharacterized protein</fullName>
    </submittedName>
</protein>
<name>A0ACB8D826_DERSI</name>
<dbReference type="EMBL" id="CM023472">
    <property type="protein sequence ID" value="KAH7960543.1"/>
    <property type="molecule type" value="Genomic_DNA"/>
</dbReference>
<evidence type="ECO:0000313" key="1">
    <source>
        <dbReference type="EMBL" id="KAH7960543.1"/>
    </source>
</evidence>
<accession>A0ACB8D826</accession>
<evidence type="ECO:0000313" key="2">
    <source>
        <dbReference type="Proteomes" id="UP000821865"/>
    </source>
</evidence>
<gene>
    <name evidence="1" type="ORF">HPB49_021060</name>
</gene>
<reference evidence="1" key="1">
    <citation type="submission" date="2020-05" db="EMBL/GenBank/DDBJ databases">
        <title>Large-scale comparative analyses of tick genomes elucidate their genetic diversity and vector capacities.</title>
        <authorList>
            <person name="Jia N."/>
            <person name="Wang J."/>
            <person name="Shi W."/>
            <person name="Du L."/>
            <person name="Sun Y."/>
            <person name="Zhan W."/>
            <person name="Jiang J."/>
            <person name="Wang Q."/>
            <person name="Zhang B."/>
            <person name="Ji P."/>
            <person name="Sakyi L.B."/>
            <person name="Cui X."/>
            <person name="Yuan T."/>
            <person name="Jiang B."/>
            <person name="Yang W."/>
            <person name="Lam T.T.-Y."/>
            <person name="Chang Q."/>
            <person name="Ding S."/>
            <person name="Wang X."/>
            <person name="Zhu J."/>
            <person name="Ruan X."/>
            <person name="Zhao L."/>
            <person name="Wei J."/>
            <person name="Que T."/>
            <person name="Du C."/>
            <person name="Cheng J."/>
            <person name="Dai P."/>
            <person name="Han X."/>
            <person name="Huang E."/>
            <person name="Gao Y."/>
            <person name="Liu J."/>
            <person name="Shao H."/>
            <person name="Ye R."/>
            <person name="Li L."/>
            <person name="Wei W."/>
            <person name="Wang X."/>
            <person name="Wang C."/>
            <person name="Yang T."/>
            <person name="Huo Q."/>
            <person name="Li W."/>
            <person name="Guo W."/>
            <person name="Chen H."/>
            <person name="Zhou L."/>
            <person name="Ni X."/>
            <person name="Tian J."/>
            <person name="Zhou Y."/>
            <person name="Sheng Y."/>
            <person name="Liu T."/>
            <person name="Pan Y."/>
            <person name="Xia L."/>
            <person name="Li J."/>
            <person name="Zhao F."/>
            <person name="Cao W."/>
        </authorList>
    </citation>
    <scope>NUCLEOTIDE SEQUENCE</scope>
    <source>
        <strain evidence="1">Dsil-2018</strain>
    </source>
</reference>